<evidence type="ECO:0000313" key="3">
    <source>
        <dbReference type="Proteomes" id="UP000054937"/>
    </source>
</evidence>
<name>A0A0V0QQ43_PSEPJ</name>
<organism evidence="2 3">
    <name type="scientific">Pseudocohnilembus persalinus</name>
    <name type="common">Ciliate</name>
    <dbReference type="NCBI Taxonomy" id="266149"/>
    <lineage>
        <taxon>Eukaryota</taxon>
        <taxon>Sar</taxon>
        <taxon>Alveolata</taxon>
        <taxon>Ciliophora</taxon>
        <taxon>Intramacronucleata</taxon>
        <taxon>Oligohymenophorea</taxon>
        <taxon>Scuticociliatia</taxon>
        <taxon>Philasterida</taxon>
        <taxon>Pseudocohnilembidae</taxon>
        <taxon>Pseudocohnilembus</taxon>
    </lineage>
</organism>
<reference evidence="2 3" key="1">
    <citation type="journal article" date="2015" name="Sci. Rep.">
        <title>Genome of the facultative scuticociliatosis pathogen Pseudocohnilembus persalinus provides insight into its virulence through horizontal gene transfer.</title>
        <authorList>
            <person name="Xiong J."/>
            <person name="Wang G."/>
            <person name="Cheng J."/>
            <person name="Tian M."/>
            <person name="Pan X."/>
            <person name="Warren A."/>
            <person name="Jiang C."/>
            <person name="Yuan D."/>
            <person name="Miao W."/>
        </authorList>
    </citation>
    <scope>NUCLEOTIDE SEQUENCE [LARGE SCALE GENOMIC DNA]</scope>
    <source>
        <strain evidence="2">36N120E</strain>
    </source>
</reference>
<evidence type="ECO:0000256" key="1">
    <source>
        <dbReference type="SAM" id="Coils"/>
    </source>
</evidence>
<dbReference type="InParanoid" id="A0A0V0QQ43"/>
<comment type="caution">
    <text evidence="2">The sequence shown here is derived from an EMBL/GenBank/DDBJ whole genome shotgun (WGS) entry which is preliminary data.</text>
</comment>
<evidence type="ECO:0000313" key="2">
    <source>
        <dbReference type="EMBL" id="KRX04483.1"/>
    </source>
</evidence>
<keyword evidence="1" id="KW-0175">Coiled coil</keyword>
<gene>
    <name evidence="2" type="ORF">PPERSA_06036</name>
</gene>
<protein>
    <submittedName>
        <fullName evidence="2">Uncharacterized protein</fullName>
    </submittedName>
</protein>
<feature type="coiled-coil region" evidence="1">
    <location>
        <begin position="117"/>
        <end position="144"/>
    </location>
</feature>
<proteinExistence type="predicted"/>
<dbReference type="EMBL" id="LDAU01000115">
    <property type="protein sequence ID" value="KRX04483.1"/>
    <property type="molecule type" value="Genomic_DNA"/>
</dbReference>
<keyword evidence="3" id="KW-1185">Reference proteome</keyword>
<sequence length="523" mass="63030">MQKIIKDIQSISKDELQFSQEKIKQIKKDLDLILDQCGPTLEIYQEPVNQISQLVRNCLKDIQDMSSNKNDINYKMQHPLEIINQINLFEELKPLYNHCDEDLQNELQKIKVQKYINDFSKRLNNQTEQQIEKLQNKLDFFNYKFNDKNIGMENSQLEKYQNFTIDTDSMISWYKSVLIQYYYYEYYQDLKIQETAKIILSLNDLIQKLYDNIDILFINNTGMSFKIIEELKYLDNFICYVKQENLKKYNNKKYSQQQIIEDDKIIFYQNLENFEKFCSNQPNSQQKIIHFNNKIDNIYSEFWQNLDKLQIQEFKKNIKIIYNLKQVQNSNLFLQDKIQNIQKNLSEKFQQYQLIIIDGLDKWEFQDKDIQQSYFIIENTEKLLLKYQFLDKSYLQNIQDQFKGFINRFKDAFELMFNQVNDINKNLQQKGISKEEEKKLNYLLQKIVNILKNLQYVSIEFPALKQQAIGLINIIFDNIKHNAYNLLKDIKIILLTNENDSFQNIDSDDDHIYQEISLKNGNI</sequence>
<dbReference type="Proteomes" id="UP000054937">
    <property type="component" value="Unassembled WGS sequence"/>
</dbReference>
<dbReference type="AlphaFoldDB" id="A0A0V0QQ43"/>
<accession>A0A0V0QQ43</accession>